<gene>
    <name evidence="2" type="ORF">E3N88_23172</name>
</gene>
<dbReference type="GO" id="GO:0008168">
    <property type="term" value="F:methyltransferase activity"/>
    <property type="evidence" value="ECO:0007669"/>
    <property type="project" value="InterPro"/>
</dbReference>
<keyword evidence="1" id="KW-0812">Transmembrane</keyword>
<comment type="caution">
    <text evidence="2">The sequence shown here is derived from an EMBL/GenBank/DDBJ whole genome shotgun (WGS) entry which is preliminary data.</text>
</comment>
<keyword evidence="3" id="KW-1185">Reference proteome</keyword>
<dbReference type="PANTHER" id="PTHR34208:SF12">
    <property type="entry name" value="S-ADENOSYL-L-METHIONINE-DEPENDENT METHYLTRANSFERASE"/>
    <property type="match status" value="1"/>
</dbReference>
<evidence type="ECO:0000313" key="2">
    <source>
        <dbReference type="EMBL" id="KAD4585571.1"/>
    </source>
</evidence>
<keyword evidence="1" id="KW-0472">Membrane</keyword>
<dbReference type="AlphaFoldDB" id="A0A5N6NCJ1"/>
<accession>A0A5N6NCJ1</accession>
<feature type="transmembrane region" description="Helical" evidence="1">
    <location>
        <begin position="69"/>
        <end position="92"/>
    </location>
</feature>
<proteinExistence type="predicted"/>
<dbReference type="InterPro" id="IPR044689">
    <property type="entry name" value="CGR2/3"/>
</dbReference>
<evidence type="ECO:0000256" key="1">
    <source>
        <dbReference type="SAM" id="Phobius"/>
    </source>
</evidence>
<dbReference type="PANTHER" id="PTHR34208">
    <property type="entry name" value="S-ADENOSYL-L-METHIONINE-DEPENDENT METHYLTRANSFERASE-RELATED"/>
    <property type="match status" value="1"/>
</dbReference>
<dbReference type="GO" id="GO:0045488">
    <property type="term" value="P:pectin metabolic process"/>
    <property type="evidence" value="ECO:0007669"/>
    <property type="project" value="InterPro"/>
</dbReference>
<evidence type="ECO:0000313" key="3">
    <source>
        <dbReference type="Proteomes" id="UP000326396"/>
    </source>
</evidence>
<keyword evidence="1" id="KW-1133">Transmembrane helix</keyword>
<dbReference type="OrthoDB" id="10548520at2759"/>
<sequence>MVRVEVARALKVAFLTTYMEGIPYNPRAAQFFSTTSTAKEIIAVAQDGPTIQHPLQNCKFALKKEQTEFVLLLALEVVDAFTGAFVVIGYVFKGSGESGDYKAFSKINGDFSCTYDVHKSIPILKKTYGDSMQKVLHIGPDTCSIVSQLRKEKDTET</sequence>
<protein>
    <submittedName>
        <fullName evidence="2">Uncharacterized protein</fullName>
    </submittedName>
</protein>
<reference evidence="2 3" key="1">
    <citation type="submission" date="2019-05" db="EMBL/GenBank/DDBJ databases">
        <title>Mikania micrantha, genome provides insights into the molecular mechanism of rapid growth.</title>
        <authorList>
            <person name="Liu B."/>
        </authorList>
    </citation>
    <scope>NUCLEOTIDE SEQUENCE [LARGE SCALE GENOMIC DNA]</scope>
    <source>
        <strain evidence="2">NLD-2019</strain>
        <tissue evidence="2">Leaf</tissue>
    </source>
</reference>
<organism evidence="2 3">
    <name type="scientific">Mikania micrantha</name>
    <name type="common">bitter vine</name>
    <dbReference type="NCBI Taxonomy" id="192012"/>
    <lineage>
        <taxon>Eukaryota</taxon>
        <taxon>Viridiplantae</taxon>
        <taxon>Streptophyta</taxon>
        <taxon>Embryophyta</taxon>
        <taxon>Tracheophyta</taxon>
        <taxon>Spermatophyta</taxon>
        <taxon>Magnoliopsida</taxon>
        <taxon>eudicotyledons</taxon>
        <taxon>Gunneridae</taxon>
        <taxon>Pentapetalae</taxon>
        <taxon>asterids</taxon>
        <taxon>campanulids</taxon>
        <taxon>Asterales</taxon>
        <taxon>Asteraceae</taxon>
        <taxon>Asteroideae</taxon>
        <taxon>Heliantheae alliance</taxon>
        <taxon>Eupatorieae</taxon>
        <taxon>Mikania</taxon>
    </lineage>
</organism>
<name>A0A5N6NCJ1_9ASTR</name>
<dbReference type="EMBL" id="SZYD01000012">
    <property type="protein sequence ID" value="KAD4585571.1"/>
    <property type="molecule type" value="Genomic_DNA"/>
</dbReference>
<dbReference type="Proteomes" id="UP000326396">
    <property type="component" value="Linkage Group LG2"/>
</dbReference>